<accession>M4C5M1</accession>
<dbReference type="OMA" id="CREVLIC"/>
<dbReference type="eggNOG" id="ENOG502SRCE">
    <property type="taxonomic scope" value="Eukaryota"/>
</dbReference>
<dbReference type="VEuPathDB" id="FungiDB:HpaG814397"/>
<evidence type="ECO:0000313" key="1">
    <source>
        <dbReference type="EnsemblProtists" id="HpaP814397"/>
    </source>
</evidence>
<name>M4C5M1_HYAAE</name>
<dbReference type="InParanoid" id="M4C5M1"/>
<protein>
    <submittedName>
        <fullName evidence="1">Uncharacterized protein</fullName>
    </submittedName>
</protein>
<dbReference type="AlphaFoldDB" id="M4C5M1"/>
<dbReference type="EnsemblProtists" id="HpaT814397">
    <property type="protein sequence ID" value="HpaP814397"/>
    <property type="gene ID" value="HpaG814397"/>
</dbReference>
<sequence>MNPPGGAGTCDRSGSGAVGSGLLQDCREVLICTATRTWVKKANDDLRPMIPLEKEALAAWMMGGIMLQSPPGFSVCTPPRTTRVAMLDFFEAYLEGQVIATLPPYVRMPQYIAEKTLLIQLLKGSAGQTESDAMSRELVKGAKMTSYNADTRQ</sequence>
<keyword evidence="2" id="KW-1185">Reference proteome</keyword>
<organism evidence="1 2">
    <name type="scientific">Hyaloperonospora arabidopsidis (strain Emoy2)</name>
    <name type="common">Downy mildew agent</name>
    <name type="synonym">Peronospora arabidopsidis</name>
    <dbReference type="NCBI Taxonomy" id="559515"/>
    <lineage>
        <taxon>Eukaryota</taxon>
        <taxon>Sar</taxon>
        <taxon>Stramenopiles</taxon>
        <taxon>Oomycota</taxon>
        <taxon>Peronosporomycetes</taxon>
        <taxon>Peronosporales</taxon>
        <taxon>Peronosporaceae</taxon>
        <taxon>Hyaloperonospora</taxon>
    </lineage>
</organism>
<reference evidence="2" key="1">
    <citation type="journal article" date="2010" name="Science">
        <title>Signatures of adaptation to obligate biotrophy in the Hyaloperonospora arabidopsidis genome.</title>
        <authorList>
            <person name="Baxter L."/>
            <person name="Tripathy S."/>
            <person name="Ishaque N."/>
            <person name="Boot N."/>
            <person name="Cabral A."/>
            <person name="Kemen E."/>
            <person name="Thines M."/>
            <person name="Ah-Fong A."/>
            <person name="Anderson R."/>
            <person name="Badejoko W."/>
            <person name="Bittner-Eddy P."/>
            <person name="Boore J.L."/>
            <person name="Chibucos M.C."/>
            <person name="Coates M."/>
            <person name="Dehal P."/>
            <person name="Delehaunty K."/>
            <person name="Dong S."/>
            <person name="Downton P."/>
            <person name="Dumas B."/>
            <person name="Fabro G."/>
            <person name="Fronick C."/>
            <person name="Fuerstenberg S.I."/>
            <person name="Fulton L."/>
            <person name="Gaulin E."/>
            <person name="Govers F."/>
            <person name="Hughes L."/>
            <person name="Humphray S."/>
            <person name="Jiang R.H."/>
            <person name="Judelson H."/>
            <person name="Kamoun S."/>
            <person name="Kyung K."/>
            <person name="Meijer H."/>
            <person name="Minx P."/>
            <person name="Morris P."/>
            <person name="Nelson J."/>
            <person name="Phuntumart V."/>
            <person name="Qutob D."/>
            <person name="Rehmany A."/>
            <person name="Rougon-Cardoso A."/>
            <person name="Ryden P."/>
            <person name="Torto-Alalibo T."/>
            <person name="Studholme D."/>
            <person name="Wang Y."/>
            <person name="Win J."/>
            <person name="Wood J."/>
            <person name="Clifton S.W."/>
            <person name="Rogers J."/>
            <person name="Van den Ackerveken G."/>
            <person name="Jones J.D."/>
            <person name="McDowell J.M."/>
            <person name="Beynon J."/>
            <person name="Tyler B.M."/>
        </authorList>
    </citation>
    <scope>NUCLEOTIDE SEQUENCE [LARGE SCALE GENOMIC DNA]</scope>
    <source>
        <strain evidence="2">Emoy2</strain>
    </source>
</reference>
<evidence type="ECO:0000313" key="2">
    <source>
        <dbReference type="Proteomes" id="UP000011713"/>
    </source>
</evidence>
<dbReference type="EMBL" id="JH598396">
    <property type="status" value="NOT_ANNOTATED_CDS"/>
    <property type="molecule type" value="Genomic_DNA"/>
</dbReference>
<dbReference type="Proteomes" id="UP000011713">
    <property type="component" value="Unassembled WGS sequence"/>
</dbReference>
<reference evidence="1" key="2">
    <citation type="submission" date="2015-06" db="UniProtKB">
        <authorList>
            <consortium name="EnsemblProtists"/>
        </authorList>
    </citation>
    <scope>IDENTIFICATION</scope>
    <source>
        <strain evidence="1">Emoy2</strain>
    </source>
</reference>
<dbReference type="HOGENOM" id="CLU_1716759_0_0_1"/>
<proteinExistence type="predicted"/>